<evidence type="ECO:0000256" key="1">
    <source>
        <dbReference type="SAM" id="MobiDB-lite"/>
    </source>
</evidence>
<dbReference type="Proteomes" id="UP000315017">
    <property type="component" value="Chromosome"/>
</dbReference>
<feature type="compositionally biased region" description="Acidic residues" evidence="1">
    <location>
        <begin position="106"/>
        <end position="116"/>
    </location>
</feature>
<sequence length="124" mass="13881">MTKRPRGGPPRKFPGSTASRRTPIRFVYMPDLNLAMNEVNIDDYQNFLVRTDHVPREGEQVMAITAEILVVAEVAHRLSKYPAPGGIVNVEEILVVVVPLEVYNSDADDDDDDDEDSERRGDAD</sequence>
<protein>
    <submittedName>
        <fullName evidence="2">Uncharacterized protein</fullName>
    </submittedName>
</protein>
<evidence type="ECO:0000313" key="3">
    <source>
        <dbReference type="Proteomes" id="UP000315017"/>
    </source>
</evidence>
<dbReference type="AlphaFoldDB" id="A0A517Y5G4"/>
<organism evidence="2 3">
    <name type="scientific">Anatilimnocola aggregata</name>
    <dbReference type="NCBI Taxonomy" id="2528021"/>
    <lineage>
        <taxon>Bacteria</taxon>
        <taxon>Pseudomonadati</taxon>
        <taxon>Planctomycetota</taxon>
        <taxon>Planctomycetia</taxon>
        <taxon>Pirellulales</taxon>
        <taxon>Pirellulaceae</taxon>
        <taxon>Anatilimnocola</taxon>
    </lineage>
</organism>
<proteinExistence type="predicted"/>
<reference evidence="2 3" key="1">
    <citation type="submission" date="2019-02" db="EMBL/GenBank/DDBJ databases">
        <title>Deep-cultivation of Planctomycetes and their phenomic and genomic characterization uncovers novel biology.</title>
        <authorList>
            <person name="Wiegand S."/>
            <person name="Jogler M."/>
            <person name="Boedeker C."/>
            <person name="Pinto D."/>
            <person name="Vollmers J."/>
            <person name="Rivas-Marin E."/>
            <person name="Kohn T."/>
            <person name="Peeters S.H."/>
            <person name="Heuer A."/>
            <person name="Rast P."/>
            <person name="Oberbeckmann S."/>
            <person name="Bunk B."/>
            <person name="Jeske O."/>
            <person name="Meyerdierks A."/>
            <person name="Storesund J.E."/>
            <person name="Kallscheuer N."/>
            <person name="Luecker S."/>
            <person name="Lage O.M."/>
            <person name="Pohl T."/>
            <person name="Merkel B.J."/>
            <person name="Hornburger P."/>
            <person name="Mueller R.-W."/>
            <person name="Bruemmer F."/>
            <person name="Labrenz M."/>
            <person name="Spormann A.M."/>
            <person name="Op den Camp H."/>
            <person name="Overmann J."/>
            <person name="Amann R."/>
            <person name="Jetten M.S.M."/>
            <person name="Mascher T."/>
            <person name="Medema M.H."/>
            <person name="Devos D.P."/>
            <person name="Kaster A.-K."/>
            <person name="Ovreas L."/>
            <person name="Rohde M."/>
            <person name="Galperin M.Y."/>
            <person name="Jogler C."/>
        </authorList>
    </citation>
    <scope>NUCLEOTIDE SEQUENCE [LARGE SCALE GENOMIC DNA]</scope>
    <source>
        <strain evidence="2 3">ETA_A8</strain>
    </source>
</reference>
<evidence type="ECO:0000313" key="2">
    <source>
        <dbReference type="EMBL" id="QDU25483.1"/>
    </source>
</evidence>
<dbReference type="RefSeq" id="WP_145084488.1">
    <property type="nucleotide sequence ID" value="NZ_CP036274.1"/>
</dbReference>
<dbReference type="KEGG" id="aagg:ETAA8_05510"/>
<dbReference type="EMBL" id="CP036274">
    <property type="protein sequence ID" value="QDU25483.1"/>
    <property type="molecule type" value="Genomic_DNA"/>
</dbReference>
<gene>
    <name evidence="2" type="ORF">ETAA8_05510</name>
</gene>
<accession>A0A517Y5G4</accession>
<feature type="region of interest" description="Disordered" evidence="1">
    <location>
        <begin position="104"/>
        <end position="124"/>
    </location>
</feature>
<name>A0A517Y5G4_9BACT</name>
<keyword evidence="3" id="KW-1185">Reference proteome</keyword>